<evidence type="ECO:0000313" key="1">
    <source>
        <dbReference type="EMBL" id="KAL2787295.1"/>
    </source>
</evidence>
<comment type="caution">
    <text evidence="1">The sequence shown here is derived from an EMBL/GenBank/DDBJ whole genome shotgun (WGS) entry which is preliminary data.</text>
</comment>
<accession>A0ABR4FVM6</accession>
<organism evidence="1 2">
    <name type="scientific">Aspergillus keveii</name>
    <dbReference type="NCBI Taxonomy" id="714993"/>
    <lineage>
        <taxon>Eukaryota</taxon>
        <taxon>Fungi</taxon>
        <taxon>Dikarya</taxon>
        <taxon>Ascomycota</taxon>
        <taxon>Pezizomycotina</taxon>
        <taxon>Eurotiomycetes</taxon>
        <taxon>Eurotiomycetidae</taxon>
        <taxon>Eurotiales</taxon>
        <taxon>Aspergillaceae</taxon>
        <taxon>Aspergillus</taxon>
        <taxon>Aspergillus subgen. Nidulantes</taxon>
    </lineage>
</organism>
<keyword evidence="2" id="KW-1185">Reference proteome</keyword>
<evidence type="ECO:0000313" key="2">
    <source>
        <dbReference type="Proteomes" id="UP001610563"/>
    </source>
</evidence>
<dbReference type="EMBL" id="JBFTWV010000099">
    <property type="protein sequence ID" value="KAL2787295.1"/>
    <property type="molecule type" value="Genomic_DNA"/>
</dbReference>
<sequence>MPADTLPSFNFQPRSRRGTDIRGLLWERCIFPSRVGGSHQEGMNNVKVRLLRHFTDQPPRDCWTNGWSSDSSQISSVPAAQEPIVRREEDTVHLLTDQVHSISQLTTSVKSVPSRKLNPILRQTKTRLLNEQITTWSSAHLPRTIFAGLG</sequence>
<gene>
    <name evidence="1" type="ORF">BJX66DRAFT_287153</name>
</gene>
<proteinExistence type="predicted"/>
<name>A0ABR4FVM6_9EURO</name>
<protein>
    <submittedName>
        <fullName evidence="1">Uncharacterized protein</fullName>
    </submittedName>
</protein>
<dbReference type="Proteomes" id="UP001610563">
    <property type="component" value="Unassembled WGS sequence"/>
</dbReference>
<reference evidence="1 2" key="1">
    <citation type="submission" date="2024-07" db="EMBL/GenBank/DDBJ databases">
        <title>Section-level genome sequencing and comparative genomics of Aspergillus sections Usti and Cavernicolus.</title>
        <authorList>
            <consortium name="Lawrence Berkeley National Laboratory"/>
            <person name="Nybo J.L."/>
            <person name="Vesth T.C."/>
            <person name="Theobald S."/>
            <person name="Frisvad J.C."/>
            <person name="Larsen T.O."/>
            <person name="Kjaerboelling I."/>
            <person name="Rothschild-Mancinelli K."/>
            <person name="Lyhne E.K."/>
            <person name="Kogle M.E."/>
            <person name="Barry K."/>
            <person name="Clum A."/>
            <person name="Na H."/>
            <person name="Ledsgaard L."/>
            <person name="Lin J."/>
            <person name="Lipzen A."/>
            <person name="Kuo A."/>
            <person name="Riley R."/>
            <person name="Mondo S."/>
            <person name="Labutti K."/>
            <person name="Haridas S."/>
            <person name="Pangalinan J."/>
            <person name="Salamov A.A."/>
            <person name="Simmons B.A."/>
            <person name="Magnuson J.K."/>
            <person name="Chen J."/>
            <person name="Drula E."/>
            <person name="Henrissat B."/>
            <person name="Wiebenga A."/>
            <person name="Lubbers R.J."/>
            <person name="Gomes A.C."/>
            <person name="Makela M.R."/>
            <person name="Stajich J."/>
            <person name="Grigoriev I.V."/>
            <person name="Mortensen U.H."/>
            <person name="De Vries R.P."/>
            <person name="Baker S.E."/>
            <person name="Andersen M.R."/>
        </authorList>
    </citation>
    <scope>NUCLEOTIDE SEQUENCE [LARGE SCALE GENOMIC DNA]</scope>
    <source>
        <strain evidence="1 2">CBS 209.92</strain>
    </source>
</reference>